<organism evidence="1 2">
    <name type="scientific">Cronartium quercuum f. sp. fusiforme G11</name>
    <dbReference type="NCBI Taxonomy" id="708437"/>
    <lineage>
        <taxon>Eukaryota</taxon>
        <taxon>Fungi</taxon>
        <taxon>Dikarya</taxon>
        <taxon>Basidiomycota</taxon>
        <taxon>Pucciniomycotina</taxon>
        <taxon>Pucciniomycetes</taxon>
        <taxon>Pucciniales</taxon>
        <taxon>Coleosporiaceae</taxon>
        <taxon>Cronartium</taxon>
    </lineage>
</organism>
<comment type="caution">
    <text evidence="1">The sequence shown here is derived from an EMBL/GenBank/DDBJ whole genome shotgun (WGS) entry which is preliminary data.</text>
</comment>
<reference evidence="1" key="1">
    <citation type="submission" date="2013-11" db="EMBL/GenBank/DDBJ databases">
        <title>Genome sequence of the fusiform rust pathogen reveals effectors for host alternation and coevolution with pine.</title>
        <authorList>
            <consortium name="DOE Joint Genome Institute"/>
            <person name="Smith K."/>
            <person name="Pendleton A."/>
            <person name="Kubisiak T."/>
            <person name="Anderson C."/>
            <person name="Salamov A."/>
            <person name="Aerts A."/>
            <person name="Riley R."/>
            <person name="Clum A."/>
            <person name="Lindquist E."/>
            <person name="Ence D."/>
            <person name="Campbell M."/>
            <person name="Kronenberg Z."/>
            <person name="Feau N."/>
            <person name="Dhillon B."/>
            <person name="Hamelin R."/>
            <person name="Burleigh J."/>
            <person name="Smith J."/>
            <person name="Yandell M."/>
            <person name="Nelson C."/>
            <person name="Grigoriev I."/>
            <person name="Davis J."/>
        </authorList>
    </citation>
    <scope>NUCLEOTIDE SEQUENCE</scope>
    <source>
        <strain evidence="1">G11</strain>
    </source>
</reference>
<dbReference type="Proteomes" id="UP000886653">
    <property type="component" value="Unassembled WGS sequence"/>
</dbReference>
<keyword evidence="2" id="KW-1185">Reference proteome</keyword>
<protein>
    <submittedName>
        <fullName evidence="1">Uncharacterized protein</fullName>
    </submittedName>
</protein>
<dbReference type="EMBL" id="MU167232">
    <property type="protein sequence ID" value="KAG0148936.1"/>
    <property type="molecule type" value="Genomic_DNA"/>
</dbReference>
<evidence type="ECO:0000313" key="2">
    <source>
        <dbReference type="Proteomes" id="UP000886653"/>
    </source>
</evidence>
<sequence length="96" mass="10197">MVEVREDGTLMWADNLAAKASSSRRFGGGNSVGVTRSMREELDELRSSLVRVCADEGQLKKFWDDCVDRLRVEAASVVSDGCVGNGIVGSSTGAGD</sequence>
<dbReference type="AlphaFoldDB" id="A0A9P6NSW3"/>
<name>A0A9P6NSW3_9BASI</name>
<proteinExistence type="predicted"/>
<accession>A0A9P6NSW3</accession>
<gene>
    <name evidence="1" type="ORF">CROQUDRAFT_654296</name>
</gene>
<evidence type="ECO:0000313" key="1">
    <source>
        <dbReference type="EMBL" id="KAG0148936.1"/>
    </source>
</evidence>